<accession>A0ABW7FD41</accession>
<dbReference type="Proteomes" id="UP001606210">
    <property type="component" value="Unassembled WGS sequence"/>
</dbReference>
<reference evidence="3 4" key="1">
    <citation type="submission" date="2024-08" db="EMBL/GenBank/DDBJ databases">
        <authorList>
            <person name="Lu H."/>
        </authorList>
    </citation>
    <scope>NUCLEOTIDE SEQUENCE [LARGE SCALE GENOMIC DNA]</scope>
    <source>
        <strain evidence="3 4">LYH14W</strain>
    </source>
</reference>
<feature type="signal peptide" evidence="2">
    <location>
        <begin position="1"/>
        <end position="23"/>
    </location>
</feature>
<keyword evidence="4" id="KW-1185">Reference proteome</keyword>
<feature type="chain" id="PRO_5045616569" description="DUF1311 domain-containing protein" evidence="2">
    <location>
        <begin position="24"/>
        <end position="133"/>
    </location>
</feature>
<feature type="region of interest" description="Disordered" evidence="1">
    <location>
        <begin position="109"/>
        <end position="133"/>
    </location>
</feature>
<comment type="caution">
    <text evidence="3">The sequence shown here is derived from an EMBL/GenBank/DDBJ whole genome shotgun (WGS) entry which is preliminary data.</text>
</comment>
<organism evidence="3 4">
    <name type="scientific">Pelomonas parva</name>
    <dbReference type="NCBI Taxonomy" id="3299032"/>
    <lineage>
        <taxon>Bacteria</taxon>
        <taxon>Pseudomonadati</taxon>
        <taxon>Pseudomonadota</taxon>
        <taxon>Betaproteobacteria</taxon>
        <taxon>Burkholderiales</taxon>
        <taxon>Sphaerotilaceae</taxon>
        <taxon>Roseateles</taxon>
    </lineage>
</organism>
<evidence type="ECO:0000256" key="2">
    <source>
        <dbReference type="SAM" id="SignalP"/>
    </source>
</evidence>
<evidence type="ECO:0008006" key="5">
    <source>
        <dbReference type="Google" id="ProtNLM"/>
    </source>
</evidence>
<protein>
    <recommendedName>
        <fullName evidence="5">DUF1311 domain-containing protein</fullName>
    </recommendedName>
</protein>
<name>A0ABW7FD41_9BURK</name>
<keyword evidence="2" id="KW-0732">Signal</keyword>
<gene>
    <name evidence="3" type="ORF">ACG00Y_25625</name>
</gene>
<dbReference type="EMBL" id="JBIGHV010000012">
    <property type="protein sequence ID" value="MFG6433313.1"/>
    <property type="molecule type" value="Genomic_DNA"/>
</dbReference>
<proteinExistence type="predicted"/>
<evidence type="ECO:0000313" key="4">
    <source>
        <dbReference type="Proteomes" id="UP001606210"/>
    </source>
</evidence>
<evidence type="ECO:0000256" key="1">
    <source>
        <dbReference type="SAM" id="MobiDB-lite"/>
    </source>
</evidence>
<dbReference type="RefSeq" id="WP_394483915.1">
    <property type="nucleotide sequence ID" value="NZ_JBIGHV010000012.1"/>
</dbReference>
<sequence length="133" mass="14134">MTHTSRSAWLAAGLLALTGAAQSAGNVDPLRLQYEREKADCTTGRTQQPRAACLREASAAYALARRGRLATPGEQPSELARNALKRCEAQSGEERSLCERRVREGVVEGSVGGGGQIKTLTVRSTDIPKSPGN</sequence>
<evidence type="ECO:0000313" key="3">
    <source>
        <dbReference type="EMBL" id="MFG6433313.1"/>
    </source>
</evidence>